<dbReference type="Proteomes" id="UP000887565">
    <property type="component" value="Unplaced"/>
</dbReference>
<dbReference type="WBParaSite" id="nRc.2.0.1.t23989-RA">
    <property type="protein sequence ID" value="nRc.2.0.1.t23989-RA"/>
    <property type="gene ID" value="nRc.2.0.1.g23989"/>
</dbReference>
<dbReference type="AlphaFoldDB" id="A0A915JBY6"/>
<reference evidence="2" key="1">
    <citation type="submission" date="2022-11" db="UniProtKB">
        <authorList>
            <consortium name="WormBaseParasite"/>
        </authorList>
    </citation>
    <scope>IDENTIFICATION</scope>
</reference>
<organism evidence="1 2">
    <name type="scientific">Romanomermis culicivorax</name>
    <name type="common">Nematode worm</name>
    <dbReference type="NCBI Taxonomy" id="13658"/>
    <lineage>
        <taxon>Eukaryota</taxon>
        <taxon>Metazoa</taxon>
        <taxon>Ecdysozoa</taxon>
        <taxon>Nematoda</taxon>
        <taxon>Enoplea</taxon>
        <taxon>Dorylaimia</taxon>
        <taxon>Mermithida</taxon>
        <taxon>Mermithoidea</taxon>
        <taxon>Mermithidae</taxon>
        <taxon>Romanomermis</taxon>
    </lineage>
</organism>
<accession>A0A915JBY6</accession>
<keyword evidence="1" id="KW-1185">Reference proteome</keyword>
<evidence type="ECO:0000313" key="1">
    <source>
        <dbReference type="Proteomes" id="UP000887565"/>
    </source>
</evidence>
<name>A0A915JBY6_ROMCU</name>
<evidence type="ECO:0000313" key="2">
    <source>
        <dbReference type="WBParaSite" id="nRc.2.0.1.t23989-RA"/>
    </source>
</evidence>
<protein>
    <submittedName>
        <fullName evidence="2">Uncharacterized protein</fullName>
    </submittedName>
</protein>
<proteinExistence type="predicted"/>
<sequence length="62" mass="6938">MHKWSKNGAAGETRRKGRQDFCSQFCFDITENAKRIGCDGKKGAFLQYMSQSGESTCVSRTP</sequence>